<feature type="compositionally biased region" description="Low complexity" evidence="1">
    <location>
        <begin position="266"/>
        <end position="275"/>
    </location>
</feature>
<accession>A0A921QG20</accession>
<comment type="caution">
    <text evidence="4">The sequence shown here is derived from an EMBL/GenBank/DDBJ whole genome shotgun (WGS) entry which is preliminary data.</text>
</comment>
<sequence length="764" mass="87439">MGGLTSAVHWWEEWQLRVLVFTSLAIQFFLLFFPYLRRLHVPGWFRFIMWLAYHGGDAVVIYALATLFNRHKDEEEGDGGGTLEVVWAPVLLIHLGGCDGVTAYNIEDNELWSRHLLTAVSQVTVAVYVFCKSWPGGDVDDKRLLQTAILLFTVGIGKCLVKAWAFKRASIYSLVSSAKQINDGSSMYNKLDEYVQLARDVVVVVVVRQQDQDQQEEEDPVTTTTSPGRPRVVEVKKRRPSLALFYWPRPRGLSSSQDDDDDEAAEGSSSSNHHPAPSPPRAETTANNNTRRQERLLFEEPGEASKLFVDLSSPYPRRITIFEKFWGLTEERAYDTVQGGLASAFFLLYTKLKTCVPEDEIYQHIGYETGGSVGDIVRTLILLSRMVLPWASIGLFHHSHREAYNGIDVKVTYAILWSTALLEAYSFYIVHMEVLMDKDGPRVNNKSSRDTSPKVLWPETVAQYSVAGYFVRNKKHSIKMGIASFFQCKDFLDQLWCMEPCFSSARITKLVLQYLKDGWRQEIEDADSYRSFNNHSSHWGLKMNRPFDECVLLWHLATDFCFFSSSSFPDHKCAGCSQESVECKAVRCRQMSNYMVYLLFVNPEMLLPGTRRNIFKTAHRELKGILRGWEWNPVCWSRCMPCGVKLMEEEVDVMGKLIRVMKNKTAKRPASQEETSDDTVITVTQEKPERSCQEEGDGSFIHQAWDLAERLLEMDEMERWKEIQDVWVQMLCFSASRCRGYLHAKALGKGDMFVSFSRLSGSLF</sequence>
<dbReference type="Pfam" id="PF04578">
    <property type="entry name" value="DUF594"/>
    <property type="match status" value="1"/>
</dbReference>
<feature type="domain" description="DUF4220" evidence="3">
    <location>
        <begin position="50"/>
        <end position="431"/>
    </location>
</feature>
<dbReference type="PANTHER" id="PTHR31325">
    <property type="entry name" value="OS01G0798800 PROTEIN-RELATED"/>
    <property type="match status" value="1"/>
</dbReference>
<keyword evidence="2" id="KW-0472">Membrane</keyword>
<evidence type="ECO:0000313" key="4">
    <source>
        <dbReference type="EMBL" id="KAG0519675.1"/>
    </source>
</evidence>
<evidence type="ECO:0000256" key="1">
    <source>
        <dbReference type="SAM" id="MobiDB-lite"/>
    </source>
</evidence>
<gene>
    <name evidence="4" type="ORF">BDA96_08G007500</name>
</gene>
<keyword evidence="2" id="KW-0812">Transmembrane</keyword>
<feature type="transmembrane region" description="Helical" evidence="2">
    <location>
        <begin position="47"/>
        <end position="65"/>
    </location>
</feature>
<reference evidence="4" key="2">
    <citation type="submission" date="2020-10" db="EMBL/GenBank/DDBJ databases">
        <authorList>
            <person name="Cooper E.A."/>
            <person name="Brenton Z.W."/>
            <person name="Flinn B.S."/>
            <person name="Jenkins J."/>
            <person name="Shu S."/>
            <person name="Flowers D."/>
            <person name="Luo F."/>
            <person name="Wang Y."/>
            <person name="Xia P."/>
            <person name="Barry K."/>
            <person name="Daum C."/>
            <person name="Lipzen A."/>
            <person name="Yoshinaga Y."/>
            <person name="Schmutz J."/>
            <person name="Saski C."/>
            <person name="Vermerris W."/>
            <person name="Kresovich S."/>
        </authorList>
    </citation>
    <scope>NUCLEOTIDE SEQUENCE</scope>
</reference>
<protein>
    <recommendedName>
        <fullName evidence="3">DUF4220 domain-containing protein</fullName>
    </recommendedName>
</protein>
<organism evidence="4 5">
    <name type="scientific">Sorghum bicolor</name>
    <name type="common">Sorghum</name>
    <name type="synonym">Sorghum vulgare</name>
    <dbReference type="NCBI Taxonomy" id="4558"/>
    <lineage>
        <taxon>Eukaryota</taxon>
        <taxon>Viridiplantae</taxon>
        <taxon>Streptophyta</taxon>
        <taxon>Embryophyta</taxon>
        <taxon>Tracheophyta</taxon>
        <taxon>Spermatophyta</taxon>
        <taxon>Magnoliopsida</taxon>
        <taxon>Liliopsida</taxon>
        <taxon>Poales</taxon>
        <taxon>Poaceae</taxon>
        <taxon>PACMAD clade</taxon>
        <taxon>Panicoideae</taxon>
        <taxon>Andropogonodae</taxon>
        <taxon>Andropogoneae</taxon>
        <taxon>Sorghinae</taxon>
        <taxon>Sorghum</taxon>
    </lineage>
</organism>
<evidence type="ECO:0000256" key="2">
    <source>
        <dbReference type="SAM" id="Phobius"/>
    </source>
</evidence>
<dbReference type="Pfam" id="PF13968">
    <property type="entry name" value="DUF4220"/>
    <property type="match status" value="1"/>
</dbReference>
<feature type="region of interest" description="Disordered" evidence="1">
    <location>
        <begin position="248"/>
        <end position="288"/>
    </location>
</feature>
<dbReference type="InterPro" id="IPR025315">
    <property type="entry name" value="DUF4220"/>
</dbReference>
<dbReference type="AlphaFoldDB" id="A0A921QG20"/>
<keyword evidence="2" id="KW-1133">Transmembrane helix</keyword>
<evidence type="ECO:0000313" key="5">
    <source>
        <dbReference type="Proteomes" id="UP000807115"/>
    </source>
</evidence>
<evidence type="ECO:0000259" key="3">
    <source>
        <dbReference type="Pfam" id="PF13968"/>
    </source>
</evidence>
<feature type="transmembrane region" description="Helical" evidence="2">
    <location>
        <begin position="14"/>
        <end position="35"/>
    </location>
</feature>
<proteinExistence type="predicted"/>
<reference evidence="4" key="1">
    <citation type="journal article" date="2019" name="BMC Genomics">
        <title>A new reference genome for Sorghum bicolor reveals high levels of sequence similarity between sweet and grain genotypes: implications for the genetics of sugar metabolism.</title>
        <authorList>
            <person name="Cooper E.A."/>
            <person name="Brenton Z.W."/>
            <person name="Flinn B.S."/>
            <person name="Jenkins J."/>
            <person name="Shu S."/>
            <person name="Flowers D."/>
            <person name="Luo F."/>
            <person name="Wang Y."/>
            <person name="Xia P."/>
            <person name="Barry K."/>
            <person name="Daum C."/>
            <person name="Lipzen A."/>
            <person name="Yoshinaga Y."/>
            <person name="Schmutz J."/>
            <person name="Saski C."/>
            <person name="Vermerris W."/>
            <person name="Kresovich S."/>
        </authorList>
    </citation>
    <scope>NUCLEOTIDE SEQUENCE</scope>
</reference>
<feature type="region of interest" description="Disordered" evidence="1">
    <location>
        <begin position="212"/>
        <end position="233"/>
    </location>
</feature>
<dbReference type="EMBL" id="CM027687">
    <property type="protein sequence ID" value="KAG0519675.1"/>
    <property type="molecule type" value="Genomic_DNA"/>
</dbReference>
<dbReference type="InterPro" id="IPR007658">
    <property type="entry name" value="DUF594"/>
</dbReference>
<name>A0A921QG20_SORBI</name>
<dbReference type="Proteomes" id="UP000807115">
    <property type="component" value="Chromosome 8"/>
</dbReference>